<comment type="caution">
    <text evidence="2">The sequence shown here is derived from an EMBL/GenBank/DDBJ whole genome shotgun (WGS) entry which is preliminary data.</text>
</comment>
<dbReference type="Proteomes" id="UP000316659">
    <property type="component" value="Unassembled WGS sequence"/>
</dbReference>
<sequence>MGATTALGSANCLVWRRKDSTMTLRHALRRSVAAVGAAALGLAGVVAAQPAAASTPGTTSLAQVLAADGDTFDRNPYDFDVLDQAVAAVLEAKPSSPVAVLADGTVPLTAFVPNDRAFQLFAWDLTHRWPRTEQAALESIAGTVGIDSVEQVLLYHVVPGATIDSRTALRSDDAVLTTAQGAGVRVDVISRWVPLVRLVDQDRNDIDPFLVRSQLDLNKGNAQIAHGITAVLRPVNL</sequence>
<organism evidence="2 3">
    <name type="scientific">Cellulosimicrobium cellulans</name>
    <name type="common">Arthrobacter luteus</name>
    <dbReference type="NCBI Taxonomy" id="1710"/>
    <lineage>
        <taxon>Bacteria</taxon>
        <taxon>Bacillati</taxon>
        <taxon>Actinomycetota</taxon>
        <taxon>Actinomycetes</taxon>
        <taxon>Micrococcales</taxon>
        <taxon>Promicromonosporaceae</taxon>
        <taxon>Cellulosimicrobium</taxon>
    </lineage>
</organism>
<gene>
    <name evidence="2" type="ORF">CCE02nite_39240</name>
</gene>
<dbReference type="SUPFAM" id="SSF82153">
    <property type="entry name" value="FAS1 domain"/>
    <property type="match status" value="1"/>
</dbReference>
<dbReference type="Gene3D" id="2.30.180.10">
    <property type="entry name" value="FAS1 domain"/>
    <property type="match status" value="1"/>
</dbReference>
<dbReference type="AlphaFoldDB" id="A0A4Y4E7J8"/>
<protein>
    <recommendedName>
        <fullName evidence="1">FAS1 domain-containing protein</fullName>
    </recommendedName>
</protein>
<name>A0A4Y4E7J8_CELCE</name>
<reference evidence="2 3" key="1">
    <citation type="submission" date="2019-06" db="EMBL/GenBank/DDBJ databases">
        <title>Whole genome shotgun sequence of Cellulosimicrobium cellulans NBRC 15516.</title>
        <authorList>
            <person name="Hosoyama A."/>
            <person name="Uohara A."/>
            <person name="Ohji S."/>
            <person name="Ichikawa N."/>
        </authorList>
    </citation>
    <scope>NUCLEOTIDE SEQUENCE [LARGE SCALE GENOMIC DNA]</scope>
    <source>
        <strain evidence="2 3">NBRC 15516</strain>
    </source>
</reference>
<evidence type="ECO:0000313" key="3">
    <source>
        <dbReference type="Proteomes" id="UP000316659"/>
    </source>
</evidence>
<dbReference type="InterPro" id="IPR000782">
    <property type="entry name" value="FAS1_domain"/>
</dbReference>
<dbReference type="Pfam" id="PF02469">
    <property type="entry name" value="Fasciclin"/>
    <property type="match status" value="1"/>
</dbReference>
<evidence type="ECO:0000259" key="1">
    <source>
        <dbReference type="PROSITE" id="PS50213"/>
    </source>
</evidence>
<feature type="domain" description="FAS1" evidence="1">
    <location>
        <begin position="58"/>
        <end position="232"/>
    </location>
</feature>
<evidence type="ECO:0000313" key="2">
    <source>
        <dbReference type="EMBL" id="GED11925.1"/>
    </source>
</evidence>
<proteinExistence type="predicted"/>
<dbReference type="InterPro" id="IPR036378">
    <property type="entry name" value="FAS1_dom_sf"/>
</dbReference>
<dbReference type="EMBL" id="BJNZ01000043">
    <property type="protein sequence ID" value="GED11925.1"/>
    <property type="molecule type" value="Genomic_DNA"/>
</dbReference>
<accession>A0A4Y4E7J8</accession>
<dbReference type="PROSITE" id="PS50213">
    <property type="entry name" value="FAS1"/>
    <property type="match status" value="1"/>
</dbReference>